<reference evidence="1 2" key="1">
    <citation type="submission" date="2023-01" db="EMBL/GenBank/DDBJ databases">
        <title>Analysis of 21 Apiospora genomes using comparative genomics revels a genus with tremendous synthesis potential of carbohydrate active enzymes and secondary metabolites.</title>
        <authorList>
            <person name="Sorensen T."/>
        </authorList>
    </citation>
    <scope>NUCLEOTIDE SEQUENCE [LARGE SCALE GENOMIC DNA]</scope>
    <source>
        <strain evidence="1 2">CBS 117206</strain>
    </source>
</reference>
<keyword evidence="2" id="KW-1185">Reference proteome</keyword>
<evidence type="ECO:0000313" key="1">
    <source>
        <dbReference type="EMBL" id="KAK8092577.1"/>
    </source>
</evidence>
<dbReference type="AlphaFoldDB" id="A0AAW0Q3T1"/>
<comment type="caution">
    <text evidence="1">The sequence shown here is derived from an EMBL/GenBank/DDBJ whole genome shotgun (WGS) entry which is preliminary data.</text>
</comment>
<gene>
    <name evidence="1" type="ORF">PG999_014776</name>
</gene>
<proteinExistence type="predicted"/>
<name>A0AAW0Q3T1_9PEZI</name>
<sequence>MPGDEVSLTMPSIEGAGTVGAVPWRTCIMATAEMYMLTANLVRRVKMNLYQSTTLDCVLPVKDHTIVVPKDTSGIKAIVCGFHAA</sequence>
<organism evidence="1 2">
    <name type="scientific">Apiospora kogelbergensis</name>
    <dbReference type="NCBI Taxonomy" id="1337665"/>
    <lineage>
        <taxon>Eukaryota</taxon>
        <taxon>Fungi</taxon>
        <taxon>Dikarya</taxon>
        <taxon>Ascomycota</taxon>
        <taxon>Pezizomycotina</taxon>
        <taxon>Sordariomycetes</taxon>
        <taxon>Xylariomycetidae</taxon>
        <taxon>Amphisphaeriales</taxon>
        <taxon>Apiosporaceae</taxon>
        <taxon>Apiospora</taxon>
    </lineage>
</organism>
<protein>
    <submittedName>
        <fullName evidence="1">Uncharacterized protein</fullName>
    </submittedName>
</protein>
<accession>A0AAW0Q3T1</accession>
<dbReference type="Proteomes" id="UP001392437">
    <property type="component" value="Unassembled WGS sequence"/>
</dbReference>
<evidence type="ECO:0000313" key="2">
    <source>
        <dbReference type="Proteomes" id="UP001392437"/>
    </source>
</evidence>
<dbReference type="EMBL" id="JAQQWP010000013">
    <property type="protein sequence ID" value="KAK8092577.1"/>
    <property type="molecule type" value="Genomic_DNA"/>
</dbReference>